<keyword evidence="7" id="KW-1185">Reference proteome</keyword>
<keyword evidence="1" id="KW-0479">Metal-binding</keyword>
<sequence>MTAHHRIPGPDQPICDTPLRIVHLSDIHFWRIEIGPRDLFSKRIVGSVSLLLGRARAFKLDRLPAVIERVLSLQPDHVVISGDLTTTASEREFQDARAGLAPLLEDPRRATIVPGNHDRYTGEAQRSRRFEEYFGEFTGGPEFPWLKHLDHQTAILGLDPTRADLTARGHLPESQIVAAHHLLGGQLTPDPDGSGEVHVGVPPHKPRRLIVLCHYPLTAPPIYLLELHPKRLTNAWVLGEWLRLLGPHLYCCGHIHAAWAFRPLDLPEQLCLNAGAPLMHDPRGFRSPGFLEILLDGDSVSVVHHCWRRKQKTWDALPLIDVADFFAEAHPGAGRPMDSQIQLSRRGPSL</sequence>
<dbReference type="eggNOG" id="COG1409">
    <property type="taxonomic scope" value="Bacteria"/>
</dbReference>
<dbReference type="HOGENOM" id="CLU_052611_1_0_0"/>
<evidence type="ECO:0000256" key="3">
    <source>
        <dbReference type="ARBA" id="ARBA00023004"/>
    </source>
</evidence>
<keyword evidence="3" id="KW-0408">Iron</keyword>
<evidence type="ECO:0000256" key="2">
    <source>
        <dbReference type="ARBA" id="ARBA00022801"/>
    </source>
</evidence>
<evidence type="ECO:0000313" key="6">
    <source>
        <dbReference type="EMBL" id="ADV63228.1"/>
    </source>
</evidence>
<dbReference type="Gene3D" id="3.60.21.10">
    <property type="match status" value="1"/>
</dbReference>
<evidence type="ECO:0000256" key="1">
    <source>
        <dbReference type="ARBA" id="ARBA00022723"/>
    </source>
</evidence>
<reference key="1">
    <citation type="submission" date="2010-11" db="EMBL/GenBank/DDBJ databases">
        <title>The complete sequence of chromosome of Isophaera pallida ATCC 43644.</title>
        <authorList>
            <consortium name="US DOE Joint Genome Institute (JGI-PGF)"/>
            <person name="Lucas S."/>
            <person name="Copeland A."/>
            <person name="Lapidus A."/>
            <person name="Bruce D."/>
            <person name="Goodwin L."/>
            <person name="Pitluck S."/>
            <person name="Kyrpides N."/>
            <person name="Mavromatis K."/>
            <person name="Pagani I."/>
            <person name="Ivanova N."/>
            <person name="Saunders E."/>
            <person name="Brettin T."/>
            <person name="Detter J.C."/>
            <person name="Han C."/>
            <person name="Tapia R."/>
            <person name="Land M."/>
            <person name="Hauser L."/>
            <person name="Markowitz V."/>
            <person name="Cheng J.-F."/>
            <person name="Hugenholtz P."/>
            <person name="Woyke T."/>
            <person name="Wu D."/>
            <person name="Eisen J.A."/>
        </authorList>
    </citation>
    <scope>NUCLEOTIDE SEQUENCE</scope>
    <source>
        <strain>ATCC 43644</strain>
    </source>
</reference>
<dbReference type="InterPro" id="IPR029052">
    <property type="entry name" value="Metallo-depent_PP-like"/>
</dbReference>
<evidence type="ECO:0000259" key="5">
    <source>
        <dbReference type="Pfam" id="PF00149"/>
    </source>
</evidence>
<keyword evidence="2" id="KW-0378">Hydrolase</keyword>
<name>E8QZT7_ISOPI</name>
<dbReference type="Proteomes" id="UP000008631">
    <property type="component" value="Chromosome"/>
</dbReference>
<protein>
    <submittedName>
        <fullName evidence="6">Metallophosphoesterase</fullName>
    </submittedName>
</protein>
<dbReference type="InParanoid" id="E8QZT7"/>
<reference evidence="6 7" key="2">
    <citation type="journal article" date="2011" name="Stand. Genomic Sci.">
        <title>Complete genome sequence of Isosphaera pallida type strain (IS1B).</title>
        <authorList>
            <consortium name="US DOE Joint Genome Institute (JGI-PGF)"/>
            <person name="Goker M."/>
            <person name="Cleland D."/>
            <person name="Saunders E."/>
            <person name="Lapidus A."/>
            <person name="Nolan M."/>
            <person name="Lucas S."/>
            <person name="Hammon N."/>
            <person name="Deshpande S."/>
            <person name="Cheng J.F."/>
            <person name="Tapia R."/>
            <person name="Han C."/>
            <person name="Goodwin L."/>
            <person name="Pitluck S."/>
            <person name="Liolios K."/>
            <person name="Pagani I."/>
            <person name="Ivanova N."/>
            <person name="Mavromatis K."/>
            <person name="Pati A."/>
            <person name="Chen A."/>
            <person name="Palaniappan K."/>
            <person name="Land M."/>
            <person name="Hauser L."/>
            <person name="Chang Y.J."/>
            <person name="Jeffries C.D."/>
            <person name="Detter J.C."/>
            <person name="Beck B."/>
            <person name="Woyke T."/>
            <person name="Bristow J."/>
            <person name="Eisen J.A."/>
            <person name="Markowitz V."/>
            <person name="Hugenholtz P."/>
            <person name="Kyrpides N.C."/>
            <person name="Klenk H.P."/>
        </authorList>
    </citation>
    <scope>NUCLEOTIDE SEQUENCE [LARGE SCALE GENOMIC DNA]</scope>
    <source>
        <strain evidence="7">ATCC 43644 / DSM 9630 / IS1B</strain>
    </source>
</reference>
<dbReference type="AlphaFoldDB" id="E8QZT7"/>
<gene>
    <name evidence="6" type="ordered locus">Isop_2658</name>
</gene>
<dbReference type="OrthoDB" id="9794568at2"/>
<dbReference type="KEGG" id="ipa:Isop_2658"/>
<organism evidence="6 7">
    <name type="scientific">Isosphaera pallida (strain ATCC 43644 / DSM 9630 / IS1B)</name>
    <dbReference type="NCBI Taxonomy" id="575540"/>
    <lineage>
        <taxon>Bacteria</taxon>
        <taxon>Pseudomonadati</taxon>
        <taxon>Planctomycetota</taxon>
        <taxon>Planctomycetia</taxon>
        <taxon>Isosphaerales</taxon>
        <taxon>Isosphaeraceae</taxon>
        <taxon>Isosphaera</taxon>
    </lineage>
</organism>
<evidence type="ECO:0000313" key="7">
    <source>
        <dbReference type="Proteomes" id="UP000008631"/>
    </source>
</evidence>
<dbReference type="SUPFAM" id="SSF56300">
    <property type="entry name" value="Metallo-dependent phosphatases"/>
    <property type="match status" value="1"/>
</dbReference>
<dbReference type="PANTHER" id="PTHR42988:SF2">
    <property type="entry name" value="CYCLIC NUCLEOTIDE PHOSPHODIESTERASE CBUA0032-RELATED"/>
    <property type="match status" value="1"/>
</dbReference>
<proteinExistence type="inferred from homology"/>
<evidence type="ECO:0000256" key="4">
    <source>
        <dbReference type="ARBA" id="ARBA00025742"/>
    </source>
</evidence>
<dbReference type="GO" id="GO:0016787">
    <property type="term" value="F:hydrolase activity"/>
    <property type="evidence" value="ECO:0007669"/>
    <property type="project" value="UniProtKB-KW"/>
</dbReference>
<dbReference type="RefSeq" id="WP_013565516.1">
    <property type="nucleotide sequence ID" value="NC_014962.1"/>
</dbReference>
<accession>E8QZT7</accession>
<dbReference type="PANTHER" id="PTHR42988">
    <property type="entry name" value="PHOSPHOHYDROLASE"/>
    <property type="match status" value="1"/>
</dbReference>
<dbReference type="STRING" id="575540.Isop_2658"/>
<comment type="similarity">
    <text evidence="4">Belongs to the cyclic nucleotide phosphodiesterase class-III family.</text>
</comment>
<dbReference type="EMBL" id="CP002353">
    <property type="protein sequence ID" value="ADV63228.1"/>
    <property type="molecule type" value="Genomic_DNA"/>
</dbReference>
<dbReference type="InterPro" id="IPR004843">
    <property type="entry name" value="Calcineurin-like_PHP"/>
</dbReference>
<feature type="domain" description="Calcineurin-like phosphoesterase" evidence="5">
    <location>
        <begin position="19"/>
        <end position="257"/>
    </location>
</feature>
<dbReference type="InterPro" id="IPR050884">
    <property type="entry name" value="CNP_phosphodiesterase-III"/>
</dbReference>
<dbReference type="Pfam" id="PF00149">
    <property type="entry name" value="Metallophos"/>
    <property type="match status" value="1"/>
</dbReference>
<dbReference type="GO" id="GO:0046872">
    <property type="term" value="F:metal ion binding"/>
    <property type="evidence" value="ECO:0007669"/>
    <property type="project" value="UniProtKB-KW"/>
</dbReference>